<keyword evidence="3" id="KW-1185">Reference proteome</keyword>
<dbReference type="SUPFAM" id="SSF56112">
    <property type="entry name" value="Protein kinase-like (PK-like)"/>
    <property type="match status" value="1"/>
</dbReference>
<dbReference type="Proteomes" id="UP000494106">
    <property type="component" value="Unassembled WGS sequence"/>
</dbReference>
<dbReference type="InterPro" id="IPR004119">
    <property type="entry name" value="EcKL"/>
</dbReference>
<dbReference type="PANTHER" id="PTHR11012">
    <property type="entry name" value="PROTEIN KINASE-LIKE DOMAIN-CONTAINING"/>
    <property type="match status" value="1"/>
</dbReference>
<dbReference type="Gene3D" id="3.90.1200.10">
    <property type="match status" value="1"/>
</dbReference>
<dbReference type="SMART" id="SM00587">
    <property type="entry name" value="CHK"/>
    <property type="match status" value="1"/>
</dbReference>
<accession>A0A8S0YL97</accession>
<gene>
    <name evidence="2" type="ORF">APLA_LOCUS47</name>
</gene>
<protein>
    <recommendedName>
        <fullName evidence="1">CHK kinase-like domain-containing protein</fullName>
    </recommendedName>
</protein>
<dbReference type="EMBL" id="CADEBC010000002">
    <property type="protein sequence ID" value="CAB3219733.1"/>
    <property type="molecule type" value="Genomic_DNA"/>
</dbReference>
<dbReference type="AlphaFoldDB" id="A0A8S0YL97"/>
<organism evidence="2 3">
    <name type="scientific">Arctia plantaginis</name>
    <name type="common">Wood tiger moth</name>
    <name type="synonym">Phalaena plantaginis</name>
    <dbReference type="NCBI Taxonomy" id="874455"/>
    <lineage>
        <taxon>Eukaryota</taxon>
        <taxon>Metazoa</taxon>
        <taxon>Ecdysozoa</taxon>
        <taxon>Arthropoda</taxon>
        <taxon>Hexapoda</taxon>
        <taxon>Insecta</taxon>
        <taxon>Pterygota</taxon>
        <taxon>Neoptera</taxon>
        <taxon>Endopterygota</taxon>
        <taxon>Lepidoptera</taxon>
        <taxon>Glossata</taxon>
        <taxon>Ditrysia</taxon>
        <taxon>Noctuoidea</taxon>
        <taxon>Erebidae</taxon>
        <taxon>Arctiinae</taxon>
        <taxon>Arctia</taxon>
    </lineage>
</organism>
<reference evidence="2 3" key="1">
    <citation type="submission" date="2020-04" db="EMBL/GenBank/DDBJ databases">
        <authorList>
            <person name="Wallbank WR R."/>
            <person name="Pardo Diaz C."/>
            <person name="Kozak K."/>
            <person name="Martin S."/>
            <person name="Jiggins C."/>
            <person name="Moest M."/>
            <person name="Warren A I."/>
            <person name="Byers J.R.P. K."/>
            <person name="Montejo-Kovacevich G."/>
            <person name="Yen C E."/>
        </authorList>
    </citation>
    <scope>NUCLEOTIDE SEQUENCE [LARGE SCALE GENOMIC DNA]</scope>
</reference>
<sequence>MNSSDICDEKQDITDNCDEKQDITDNCDEKQDITDNCDDKQDITDNCDEKQDITDNCDEKQDITDNCDEKQDITDDCDEKKDITEDRNENKHIINECDQEMAREKINKLLKETVKTLNTFKYDLKIQEVSSGGANYTSNLYKVQVIPESGKEELKLFVKIACPSVNFRNTLKEWKIYTTEEFFYTKLLTTFKTIEDLNKVRGHHKLVFCKYYGCNSVVYEEMLVLEDLTANNWMVYDRFKPITWPYAKAAVTELAKFHSLSFAFSEKEPVEFKEVLERLKTQMNDESMSSFVKSSTSVALQSVKQENQERLKKYFEDFETKVKQASEPIGRSVIGHGDFRPSNLMHKIKEDGTVDIRIVDLQTLQGACPVADLLYFIFTGSDEEFRSLYYDRLVDHYYTELEAALIRLHLDPEKVYSRADFDFEIKEKLPYGLTVAVFALPVVTVSVENAPKIDEDMELAAFTTDKASDMYVERLNGVVDDFVKWGLFE</sequence>
<dbReference type="InterPro" id="IPR015897">
    <property type="entry name" value="CHK_kinase-like"/>
</dbReference>
<proteinExistence type="predicted"/>
<evidence type="ECO:0000313" key="2">
    <source>
        <dbReference type="EMBL" id="CAB3219733.1"/>
    </source>
</evidence>
<evidence type="ECO:0000259" key="1">
    <source>
        <dbReference type="SMART" id="SM00587"/>
    </source>
</evidence>
<name>A0A8S0YL97_ARCPL</name>
<dbReference type="InterPro" id="IPR011009">
    <property type="entry name" value="Kinase-like_dom_sf"/>
</dbReference>
<evidence type="ECO:0000313" key="3">
    <source>
        <dbReference type="Proteomes" id="UP000494106"/>
    </source>
</evidence>
<comment type="caution">
    <text evidence="2">The sequence shown here is derived from an EMBL/GenBank/DDBJ whole genome shotgun (WGS) entry which is preliminary data.</text>
</comment>
<dbReference type="PANTHER" id="PTHR11012:SF8">
    <property type="entry name" value="JUVENILE HORMONE-INDUCIBLE PROTEIN 26"/>
    <property type="match status" value="1"/>
</dbReference>
<feature type="domain" description="CHK kinase-like" evidence="1">
    <location>
        <begin position="223"/>
        <end position="407"/>
    </location>
</feature>
<dbReference type="OrthoDB" id="191037at2759"/>
<dbReference type="Pfam" id="PF02958">
    <property type="entry name" value="EcKL"/>
    <property type="match status" value="1"/>
</dbReference>